<dbReference type="Pfam" id="PF00117">
    <property type="entry name" value="GATase"/>
    <property type="match status" value="1"/>
</dbReference>
<dbReference type="GO" id="GO:0000105">
    <property type="term" value="P:L-histidine biosynthetic process"/>
    <property type="evidence" value="ECO:0007669"/>
    <property type="project" value="UniProtKB-UniRule"/>
</dbReference>
<evidence type="ECO:0000313" key="16">
    <source>
        <dbReference type="Proteomes" id="UP000729701"/>
    </source>
</evidence>
<name>A0A951QRC1_9CYAN</name>
<dbReference type="PIRSF" id="PIRSF000495">
    <property type="entry name" value="Amidotransf_hisH"/>
    <property type="match status" value="1"/>
</dbReference>
<feature type="domain" description="Glutamine amidotransferase" evidence="14">
    <location>
        <begin position="6"/>
        <end position="203"/>
    </location>
</feature>
<evidence type="ECO:0000256" key="10">
    <source>
        <dbReference type="ARBA" id="ARBA00047838"/>
    </source>
</evidence>
<dbReference type="EMBL" id="JAHHGZ010000033">
    <property type="protein sequence ID" value="MBW4670670.1"/>
    <property type="molecule type" value="Genomic_DNA"/>
</dbReference>
<reference evidence="15" key="1">
    <citation type="submission" date="2021-05" db="EMBL/GenBank/DDBJ databases">
        <authorList>
            <person name="Pietrasiak N."/>
            <person name="Ward R."/>
            <person name="Stajich J.E."/>
            <person name="Kurbessoian T."/>
        </authorList>
    </citation>
    <scope>NUCLEOTIDE SEQUENCE</scope>
    <source>
        <strain evidence="15">GSE-NOS-MK-12-04C</strain>
    </source>
</reference>
<evidence type="ECO:0000256" key="1">
    <source>
        <dbReference type="ARBA" id="ARBA00004496"/>
    </source>
</evidence>
<dbReference type="GO" id="GO:0005737">
    <property type="term" value="C:cytoplasm"/>
    <property type="evidence" value="ECO:0007669"/>
    <property type="project" value="UniProtKB-SubCell"/>
</dbReference>
<comment type="catalytic activity">
    <reaction evidence="11 12">
        <text>L-glutamine + H2O = L-glutamate + NH4(+)</text>
        <dbReference type="Rhea" id="RHEA:15889"/>
        <dbReference type="ChEBI" id="CHEBI:15377"/>
        <dbReference type="ChEBI" id="CHEBI:28938"/>
        <dbReference type="ChEBI" id="CHEBI:29985"/>
        <dbReference type="ChEBI" id="CHEBI:58359"/>
        <dbReference type="EC" id="3.5.1.2"/>
    </reaction>
</comment>
<evidence type="ECO:0000256" key="9">
    <source>
        <dbReference type="ARBA" id="ARBA00023239"/>
    </source>
</evidence>
<evidence type="ECO:0000256" key="6">
    <source>
        <dbReference type="ARBA" id="ARBA00022801"/>
    </source>
</evidence>
<dbReference type="PROSITE" id="PS51274">
    <property type="entry name" value="GATASE_COBBQ"/>
    <property type="match status" value="1"/>
</dbReference>
<dbReference type="NCBIfam" id="TIGR01855">
    <property type="entry name" value="IMP_synth_hisH"/>
    <property type="match status" value="1"/>
</dbReference>
<evidence type="ECO:0000256" key="12">
    <source>
        <dbReference type="HAMAP-Rule" id="MF_00278"/>
    </source>
</evidence>
<dbReference type="Proteomes" id="UP000729701">
    <property type="component" value="Unassembled WGS sequence"/>
</dbReference>
<keyword evidence="7 12" id="KW-0315">Glutamine amidotransferase</keyword>
<dbReference type="AlphaFoldDB" id="A0A951QRC1"/>
<evidence type="ECO:0000256" key="2">
    <source>
        <dbReference type="ARBA" id="ARBA00005091"/>
    </source>
</evidence>
<comment type="pathway">
    <text evidence="2 12">Amino-acid biosynthesis; L-histidine biosynthesis; L-histidine from 5-phospho-alpha-D-ribose 1-diphosphate: step 5/9.</text>
</comment>
<evidence type="ECO:0000259" key="14">
    <source>
        <dbReference type="Pfam" id="PF00117"/>
    </source>
</evidence>
<organism evidence="15 16">
    <name type="scientific">Cyanomargarita calcarea GSE-NOS-MK-12-04C</name>
    <dbReference type="NCBI Taxonomy" id="2839659"/>
    <lineage>
        <taxon>Bacteria</taxon>
        <taxon>Bacillati</taxon>
        <taxon>Cyanobacteriota</taxon>
        <taxon>Cyanophyceae</taxon>
        <taxon>Nostocales</taxon>
        <taxon>Cyanomargaritaceae</taxon>
        <taxon>Cyanomargarita</taxon>
    </lineage>
</organism>
<keyword evidence="6 12" id="KW-0378">Hydrolase</keyword>
<reference evidence="15" key="2">
    <citation type="journal article" date="2022" name="Microbiol. Resour. Announc.">
        <title>Metagenome Sequencing to Explore Phylogenomics of Terrestrial Cyanobacteria.</title>
        <authorList>
            <person name="Ward R.D."/>
            <person name="Stajich J.E."/>
            <person name="Johansen J.R."/>
            <person name="Huntemann M."/>
            <person name="Clum A."/>
            <person name="Foster B."/>
            <person name="Foster B."/>
            <person name="Roux S."/>
            <person name="Palaniappan K."/>
            <person name="Varghese N."/>
            <person name="Mukherjee S."/>
            <person name="Reddy T.B.K."/>
            <person name="Daum C."/>
            <person name="Copeland A."/>
            <person name="Chen I.A."/>
            <person name="Ivanova N.N."/>
            <person name="Kyrpides N.C."/>
            <person name="Shapiro N."/>
            <person name="Eloe-Fadrosh E.A."/>
            <person name="Pietrasiak N."/>
        </authorList>
    </citation>
    <scope>NUCLEOTIDE SEQUENCE</scope>
    <source>
        <strain evidence="15">GSE-NOS-MK-12-04C</strain>
    </source>
</reference>
<evidence type="ECO:0000256" key="3">
    <source>
        <dbReference type="ARBA" id="ARBA00011152"/>
    </source>
</evidence>
<comment type="subcellular location">
    <subcellularLocation>
        <location evidence="1 12">Cytoplasm</location>
    </subcellularLocation>
</comment>
<keyword evidence="4 12" id="KW-0963">Cytoplasm</keyword>
<dbReference type="GO" id="GO:0004359">
    <property type="term" value="F:glutaminase activity"/>
    <property type="evidence" value="ECO:0007669"/>
    <property type="project" value="UniProtKB-EC"/>
</dbReference>
<comment type="caution">
    <text evidence="15">The sequence shown here is derived from an EMBL/GenBank/DDBJ whole genome shotgun (WGS) entry which is preliminary data.</text>
</comment>
<keyword evidence="8 12" id="KW-0368">Histidine biosynthesis</keyword>
<dbReference type="Gene3D" id="3.40.50.880">
    <property type="match status" value="1"/>
</dbReference>
<dbReference type="FunFam" id="3.40.50.880:FF:000009">
    <property type="entry name" value="Imidazole glycerol phosphate synthase subunit HisH"/>
    <property type="match status" value="1"/>
</dbReference>
<sequence>MAVIAVVDYGMGNLHSVCKGLEKAGAFPKITNSPKDLVAADAIVLPGVGAFDPAVQHLRSRGFEEPIKEAIESGKPFLGICLGLQMLFDASEEGRQPGLGIIKGKVRRFRPEPGITIPHMGWNQLEFTQPKSNLWEHLPSNPWVYFVHSYYVDPIDSQVRAASVTHGNQTVTAAIAIDNLLAVQFHPEKSSNIGLQILSNFVAQLREQVAV</sequence>
<dbReference type="HAMAP" id="MF_00278">
    <property type="entry name" value="HisH"/>
    <property type="match status" value="1"/>
</dbReference>
<dbReference type="InterPro" id="IPR029062">
    <property type="entry name" value="Class_I_gatase-like"/>
</dbReference>
<proteinExistence type="inferred from homology"/>
<dbReference type="CDD" id="cd01748">
    <property type="entry name" value="GATase1_IGP_Synthase"/>
    <property type="match status" value="1"/>
</dbReference>
<dbReference type="EC" id="4.3.2.10" evidence="12"/>
<dbReference type="SUPFAM" id="SSF52317">
    <property type="entry name" value="Class I glutamine amidotransferase-like"/>
    <property type="match status" value="1"/>
</dbReference>
<feature type="active site" description="Nucleophile" evidence="12 13">
    <location>
        <position position="81"/>
    </location>
</feature>
<feature type="active site" evidence="12 13">
    <location>
        <position position="188"/>
    </location>
</feature>
<evidence type="ECO:0000256" key="8">
    <source>
        <dbReference type="ARBA" id="ARBA00023102"/>
    </source>
</evidence>
<dbReference type="PROSITE" id="PS51273">
    <property type="entry name" value="GATASE_TYPE_1"/>
    <property type="match status" value="1"/>
</dbReference>
<accession>A0A951QRC1</accession>
<protein>
    <recommendedName>
        <fullName evidence="12">Imidazole glycerol phosphate synthase subunit HisH</fullName>
        <ecNumber evidence="12">4.3.2.10</ecNumber>
    </recommendedName>
    <alternativeName>
        <fullName evidence="12">IGP synthase glutaminase subunit</fullName>
        <ecNumber evidence="12">3.5.1.2</ecNumber>
    </alternativeName>
    <alternativeName>
        <fullName evidence="12">IGP synthase subunit HisH</fullName>
    </alternativeName>
    <alternativeName>
        <fullName evidence="12">ImGP synthase subunit HisH</fullName>
        <shortName evidence="12">IGPS subunit HisH</shortName>
    </alternativeName>
</protein>
<comment type="function">
    <text evidence="12">IGPS catalyzes the conversion of PRFAR and glutamine to IGP, AICAR and glutamate. The HisH subunit catalyzes the hydrolysis of glutamine to glutamate and ammonia as part of the synthesis of IGP and AICAR. The resulting ammonia molecule is channeled to the active site of HisF.</text>
</comment>
<evidence type="ECO:0000256" key="4">
    <source>
        <dbReference type="ARBA" id="ARBA00022490"/>
    </source>
</evidence>
<comment type="subunit">
    <text evidence="3 12">Heterodimer of HisH and HisF.</text>
</comment>
<evidence type="ECO:0000256" key="7">
    <source>
        <dbReference type="ARBA" id="ARBA00022962"/>
    </source>
</evidence>
<dbReference type="PANTHER" id="PTHR42701">
    <property type="entry name" value="IMIDAZOLE GLYCEROL PHOSPHATE SYNTHASE SUBUNIT HISH"/>
    <property type="match status" value="1"/>
</dbReference>
<dbReference type="PANTHER" id="PTHR42701:SF1">
    <property type="entry name" value="IMIDAZOLE GLYCEROL PHOSPHATE SYNTHASE SUBUNIT HISH"/>
    <property type="match status" value="1"/>
</dbReference>
<feature type="active site" evidence="12 13">
    <location>
        <position position="186"/>
    </location>
</feature>
<evidence type="ECO:0000313" key="15">
    <source>
        <dbReference type="EMBL" id="MBW4670670.1"/>
    </source>
</evidence>
<dbReference type="InterPro" id="IPR010139">
    <property type="entry name" value="Imidazole-glycPsynth_HisH"/>
</dbReference>
<gene>
    <name evidence="12 15" type="primary">hisH</name>
    <name evidence="15" type="ORF">KME60_25425</name>
</gene>
<keyword evidence="5 12" id="KW-0028">Amino-acid biosynthesis</keyword>
<evidence type="ECO:0000256" key="5">
    <source>
        <dbReference type="ARBA" id="ARBA00022605"/>
    </source>
</evidence>
<comment type="catalytic activity">
    <reaction evidence="10 12">
        <text>5-[(5-phospho-1-deoxy-D-ribulos-1-ylimino)methylamino]-1-(5-phospho-beta-D-ribosyl)imidazole-4-carboxamide + L-glutamine = D-erythro-1-(imidazol-4-yl)glycerol 3-phosphate + 5-amino-1-(5-phospho-beta-D-ribosyl)imidazole-4-carboxamide + L-glutamate + H(+)</text>
        <dbReference type="Rhea" id="RHEA:24793"/>
        <dbReference type="ChEBI" id="CHEBI:15378"/>
        <dbReference type="ChEBI" id="CHEBI:29985"/>
        <dbReference type="ChEBI" id="CHEBI:58278"/>
        <dbReference type="ChEBI" id="CHEBI:58359"/>
        <dbReference type="ChEBI" id="CHEBI:58475"/>
        <dbReference type="ChEBI" id="CHEBI:58525"/>
        <dbReference type="EC" id="4.3.2.10"/>
    </reaction>
</comment>
<dbReference type="EC" id="3.5.1.2" evidence="12"/>
<dbReference type="InterPro" id="IPR017926">
    <property type="entry name" value="GATASE"/>
</dbReference>
<dbReference type="GO" id="GO:0016829">
    <property type="term" value="F:lyase activity"/>
    <property type="evidence" value="ECO:0007669"/>
    <property type="project" value="UniProtKB-KW"/>
</dbReference>
<evidence type="ECO:0000256" key="13">
    <source>
        <dbReference type="PIRSR" id="PIRSR000495-1"/>
    </source>
</evidence>
<keyword evidence="9 12" id="KW-0456">Lyase</keyword>
<dbReference type="GO" id="GO:0000107">
    <property type="term" value="F:imidazoleglycerol-phosphate synthase activity"/>
    <property type="evidence" value="ECO:0007669"/>
    <property type="project" value="UniProtKB-UniRule"/>
</dbReference>
<evidence type="ECO:0000256" key="11">
    <source>
        <dbReference type="ARBA" id="ARBA00049534"/>
    </source>
</evidence>